<sequence length="142" mass="15505">MVLTMEFVPRSQLPDLNYASLASSFHDLQFAMSSMSENATAVGLSINSEKTKLFSSRIPGQDKEVLGINGCQLEEVDGSIYLSEELLPNKQIRRHFLALLFRFSQSSESGYGSDATSQSPRRLVCIVHLSGQSSSTVVNAGL</sequence>
<name>A0A0V0JAS6_SCHSO</name>
<reference evidence="1" key="1">
    <citation type="submission" date="2016-01" db="EMBL/GenBank/DDBJ databases">
        <title>Reference transcriptome for the parasite Schistocephalus solidus: insights into the molecular evolution of parasitism.</title>
        <authorList>
            <person name="Hebert F.O."/>
            <person name="Grambauer S."/>
            <person name="Barber I."/>
            <person name="Landry C.R."/>
            <person name="Aubin-Horth N."/>
        </authorList>
    </citation>
    <scope>NUCLEOTIDE SEQUENCE</scope>
</reference>
<evidence type="ECO:0000313" key="1">
    <source>
        <dbReference type="EMBL" id="JAP62779.1"/>
    </source>
</evidence>
<dbReference type="EMBL" id="GEEE01000446">
    <property type="protein sequence ID" value="JAP62779.1"/>
    <property type="molecule type" value="Transcribed_RNA"/>
</dbReference>
<protein>
    <submittedName>
        <fullName evidence="1">Uncharacterized protein</fullName>
    </submittedName>
</protein>
<gene>
    <name evidence="1" type="ORF">TR114552</name>
</gene>
<dbReference type="EMBL" id="GEEE01023883">
    <property type="protein sequence ID" value="JAP39342.1"/>
    <property type="molecule type" value="Transcribed_RNA"/>
</dbReference>
<organism evidence="1">
    <name type="scientific">Schistocephalus solidus</name>
    <name type="common">Tapeworm</name>
    <dbReference type="NCBI Taxonomy" id="70667"/>
    <lineage>
        <taxon>Eukaryota</taxon>
        <taxon>Metazoa</taxon>
        <taxon>Spiralia</taxon>
        <taxon>Lophotrochozoa</taxon>
        <taxon>Platyhelminthes</taxon>
        <taxon>Cestoda</taxon>
        <taxon>Eucestoda</taxon>
        <taxon>Diphyllobothriidea</taxon>
        <taxon>Diphyllobothriidae</taxon>
        <taxon>Schistocephalus</taxon>
    </lineage>
</organism>
<dbReference type="AlphaFoldDB" id="A0A0V0JAS6"/>
<proteinExistence type="predicted"/>
<accession>A0A0V0JAS6</accession>